<name>A0ABQ7C8L7_BRACR</name>
<evidence type="ECO:0000313" key="2">
    <source>
        <dbReference type="Proteomes" id="UP000266723"/>
    </source>
</evidence>
<organism evidence="1 2">
    <name type="scientific">Brassica cretica</name>
    <name type="common">Mustard</name>
    <dbReference type="NCBI Taxonomy" id="69181"/>
    <lineage>
        <taxon>Eukaryota</taxon>
        <taxon>Viridiplantae</taxon>
        <taxon>Streptophyta</taxon>
        <taxon>Embryophyta</taxon>
        <taxon>Tracheophyta</taxon>
        <taxon>Spermatophyta</taxon>
        <taxon>Magnoliopsida</taxon>
        <taxon>eudicotyledons</taxon>
        <taxon>Gunneridae</taxon>
        <taxon>Pentapetalae</taxon>
        <taxon>rosids</taxon>
        <taxon>malvids</taxon>
        <taxon>Brassicales</taxon>
        <taxon>Brassicaceae</taxon>
        <taxon>Brassiceae</taxon>
        <taxon>Brassica</taxon>
    </lineage>
</organism>
<dbReference type="Proteomes" id="UP000266723">
    <property type="component" value="Unassembled WGS sequence"/>
</dbReference>
<feature type="non-terminal residue" evidence="1">
    <location>
        <position position="1"/>
    </location>
</feature>
<proteinExistence type="predicted"/>
<dbReference type="EMBL" id="QGKV02000832">
    <property type="protein sequence ID" value="KAF3547593.1"/>
    <property type="molecule type" value="Genomic_DNA"/>
</dbReference>
<sequence length="125" mass="13725">TAVFSILEATIASSSSSSSSHSASSSAFPGILSSSSTGRTRYLRSNGGVIIINLRRSLRGSHPLKKMADSEPITPGQDQFCWRERERLSSCILMDSKLYTCFEDLAQVLNLETDAKLEIWFGMTE</sequence>
<comment type="caution">
    <text evidence="1">The sequence shown here is derived from an EMBL/GenBank/DDBJ whole genome shotgun (WGS) entry which is preliminary data.</text>
</comment>
<accession>A0ABQ7C8L7</accession>
<reference evidence="1 2" key="1">
    <citation type="journal article" date="2020" name="BMC Genomics">
        <title>Intraspecific diversification of the crop wild relative Brassica cretica Lam. using demographic model selection.</title>
        <authorList>
            <person name="Kioukis A."/>
            <person name="Michalopoulou V.A."/>
            <person name="Briers L."/>
            <person name="Pirintsos S."/>
            <person name="Studholme D.J."/>
            <person name="Pavlidis P."/>
            <person name="Sarris P.F."/>
        </authorList>
    </citation>
    <scope>NUCLEOTIDE SEQUENCE [LARGE SCALE GENOMIC DNA]</scope>
    <source>
        <strain evidence="2">cv. PFS-1207/04</strain>
    </source>
</reference>
<protein>
    <submittedName>
        <fullName evidence="1">Uncharacterized protein</fullName>
    </submittedName>
</protein>
<gene>
    <name evidence="1" type="ORF">DY000_02001812</name>
</gene>
<keyword evidence="2" id="KW-1185">Reference proteome</keyword>
<evidence type="ECO:0000313" key="1">
    <source>
        <dbReference type="EMBL" id="KAF3547593.1"/>
    </source>
</evidence>